<accession>A0A2P4PG97</accession>
<comment type="caution">
    <text evidence="1">The sequence shown here is derived from an EMBL/GenBank/DDBJ whole genome shotgun (WGS) entry which is preliminary data.</text>
</comment>
<gene>
    <name evidence="1" type="ORF">GLOIN_2v1782968</name>
</gene>
<protein>
    <submittedName>
        <fullName evidence="1">Uncharacterized protein</fullName>
    </submittedName>
</protein>
<evidence type="ECO:0000313" key="1">
    <source>
        <dbReference type="EMBL" id="POG64380.1"/>
    </source>
</evidence>
<dbReference type="VEuPathDB" id="FungiDB:RhiirFUN_021283"/>
<reference evidence="1 2" key="1">
    <citation type="journal article" date="2013" name="Proc. Natl. Acad. Sci. U.S.A.">
        <title>Genome of an arbuscular mycorrhizal fungus provides insight into the oldest plant symbiosis.</title>
        <authorList>
            <person name="Tisserant E."/>
            <person name="Malbreil M."/>
            <person name="Kuo A."/>
            <person name="Kohler A."/>
            <person name="Symeonidi A."/>
            <person name="Balestrini R."/>
            <person name="Charron P."/>
            <person name="Duensing N."/>
            <person name="Frei Dit Frey N."/>
            <person name="Gianinazzi-Pearson V."/>
            <person name="Gilbert L.B."/>
            <person name="Handa Y."/>
            <person name="Herr J.R."/>
            <person name="Hijri M."/>
            <person name="Koul R."/>
            <person name="Kawaguchi M."/>
            <person name="Krajinski F."/>
            <person name="Lammers P.J."/>
            <person name="Masclaux F.G."/>
            <person name="Murat C."/>
            <person name="Morin E."/>
            <person name="Ndikumana S."/>
            <person name="Pagni M."/>
            <person name="Petitpierre D."/>
            <person name="Requena N."/>
            <person name="Rosikiewicz P."/>
            <person name="Riley R."/>
            <person name="Saito K."/>
            <person name="San Clemente H."/>
            <person name="Shapiro H."/>
            <person name="van Tuinen D."/>
            <person name="Becard G."/>
            <person name="Bonfante P."/>
            <person name="Paszkowski U."/>
            <person name="Shachar-Hill Y.Y."/>
            <person name="Tuskan G.A."/>
            <person name="Young P.W."/>
            <person name="Sanders I.R."/>
            <person name="Henrissat B."/>
            <person name="Rensing S.A."/>
            <person name="Grigoriev I.V."/>
            <person name="Corradi N."/>
            <person name="Roux C."/>
            <person name="Martin F."/>
        </authorList>
    </citation>
    <scope>NUCLEOTIDE SEQUENCE [LARGE SCALE GENOMIC DNA]</scope>
    <source>
        <strain evidence="1 2">DAOM 197198</strain>
    </source>
</reference>
<keyword evidence="2" id="KW-1185">Reference proteome</keyword>
<name>A0A2P4PG97_RHIID</name>
<dbReference type="EMBL" id="AUPC02000242">
    <property type="protein sequence ID" value="POG64380.1"/>
    <property type="molecule type" value="Genomic_DNA"/>
</dbReference>
<dbReference type="Proteomes" id="UP000018888">
    <property type="component" value="Unassembled WGS sequence"/>
</dbReference>
<sequence>MADEHKNDETKRHEADYREWIKEWDIWQFRELIRSKKEERQDTKKHDTKPILHTPEVTHHANLLKTPSQRIFAELYGINKYQERDKFKDGDPVNDEEALKKDNVSMEELVNIINEQKKEQKFPKVKELAEIFMMAGEEMEWEKIKNQMKVEEATMKIKSLESVIKLREKLIKEAET</sequence>
<reference evidence="1 2" key="2">
    <citation type="journal article" date="2018" name="New Phytol.">
        <title>High intraspecific genome diversity in the model arbuscular mycorrhizal symbiont Rhizophagus irregularis.</title>
        <authorList>
            <person name="Chen E.C.H."/>
            <person name="Morin E."/>
            <person name="Beaudet D."/>
            <person name="Noel J."/>
            <person name="Yildirir G."/>
            <person name="Ndikumana S."/>
            <person name="Charron P."/>
            <person name="St-Onge C."/>
            <person name="Giorgi J."/>
            <person name="Kruger M."/>
            <person name="Marton T."/>
            <person name="Ropars J."/>
            <person name="Grigoriev I.V."/>
            <person name="Hainaut M."/>
            <person name="Henrissat B."/>
            <person name="Roux C."/>
            <person name="Martin F."/>
            <person name="Corradi N."/>
        </authorList>
    </citation>
    <scope>NUCLEOTIDE SEQUENCE [LARGE SCALE GENOMIC DNA]</scope>
    <source>
        <strain evidence="1 2">DAOM 197198</strain>
    </source>
</reference>
<proteinExistence type="predicted"/>
<dbReference type="AlphaFoldDB" id="A0A2P4PG97"/>
<evidence type="ECO:0000313" key="2">
    <source>
        <dbReference type="Proteomes" id="UP000018888"/>
    </source>
</evidence>
<organism evidence="1 2">
    <name type="scientific">Rhizophagus irregularis (strain DAOM 181602 / DAOM 197198 / MUCL 43194)</name>
    <name type="common">Arbuscular mycorrhizal fungus</name>
    <name type="synonym">Glomus intraradices</name>
    <dbReference type="NCBI Taxonomy" id="747089"/>
    <lineage>
        <taxon>Eukaryota</taxon>
        <taxon>Fungi</taxon>
        <taxon>Fungi incertae sedis</taxon>
        <taxon>Mucoromycota</taxon>
        <taxon>Glomeromycotina</taxon>
        <taxon>Glomeromycetes</taxon>
        <taxon>Glomerales</taxon>
        <taxon>Glomeraceae</taxon>
        <taxon>Rhizophagus</taxon>
    </lineage>
</organism>